<sequence length="141" mass="14607">MTTTTAEWLLEISGLTIGCNDSTDVVSRGHHLAAQVRSAAAAFCAATSCGPDGCVAGCPLATYDGGFTACHLASELAPDTPRNTTIDAHRAAMLYVQALRAASTAVFHCRRQAHPAGECWFSTDGTARCGDVLAVTHRLGG</sequence>
<protein>
    <submittedName>
        <fullName evidence="1">Uncharacterized protein</fullName>
    </submittedName>
</protein>
<accession>A0A346Y045</accession>
<dbReference type="KEGG" id="euz:DVS28_a3166"/>
<proteinExistence type="predicted"/>
<evidence type="ECO:0000313" key="1">
    <source>
        <dbReference type="EMBL" id="AXV07842.1"/>
    </source>
</evidence>
<organism evidence="1 2">
    <name type="scientific">Euzebya pacifica</name>
    <dbReference type="NCBI Taxonomy" id="1608957"/>
    <lineage>
        <taxon>Bacteria</taxon>
        <taxon>Bacillati</taxon>
        <taxon>Actinomycetota</taxon>
        <taxon>Nitriliruptoria</taxon>
        <taxon>Euzebyales</taxon>
    </lineage>
</organism>
<keyword evidence="2" id="KW-1185">Reference proteome</keyword>
<evidence type="ECO:0000313" key="2">
    <source>
        <dbReference type="Proteomes" id="UP000264006"/>
    </source>
</evidence>
<dbReference type="EMBL" id="CP031165">
    <property type="protein sequence ID" value="AXV07842.1"/>
    <property type="molecule type" value="Genomic_DNA"/>
</dbReference>
<dbReference type="AlphaFoldDB" id="A0A346Y045"/>
<reference evidence="1 2" key="1">
    <citation type="submission" date="2018-09" db="EMBL/GenBank/DDBJ databases">
        <title>Complete genome sequence of Euzebya sp. DY32-46 isolated from seawater of Pacific Ocean.</title>
        <authorList>
            <person name="Xu L."/>
            <person name="Wu Y.-H."/>
            <person name="Xu X.-W."/>
        </authorList>
    </citation>
    <scope>NUCLEOTIDE SEQUENCE [LARGE SCALE GENOMIC DNA]</scope>
    <source>
        <strain evidence="1 2">DY32-46</strain>
    </source>
</reference>
<gene>
    <name evidence="1" type="ORF">DVS28_a3166</name>
</gene>
<dbReference type="RefSeq" id="WP_164710600.1">
    <property type="nucleotide sequence ID" value="NZ_CAXIBR010000091.1"/>
</dbReference>
<dbReference type="Proteomes" id="UP000264006">
    <property type="component" value="Chromosome"/>
</dbReference>
<name>A0A346Y045_9ACTN</name>